<feature type="transmembrane region" description="Helical" evidence="6">
    <location>
        <begin position="382"/>
        <end position="403"/>
    </location>
</feature>
<evidence type="ECO:0000256" key="4">
    <source>
        <dbReference type="ARBA" id="ARBA00022989"/>
    </source>
</evidence>
<dbReference type="Proteomes" id="UP000008560">
    <property type="component" value="Chromosome"/>
</dbReference>
<keyword evidence="3 6" id="KW-0812">Transmembrane</keyword>
<evidence type="ECO:0000256" key="1">
    <source>
        <dbReference type="ARBA" id="ARBA00004651"/>
    </source>
</evidence>
<dbReference type="PATRIC" id="fig|862962.3.peg.1453"/>
<proteinExistence type="predicted"/>
<feature type="transmembrane region" description="Helical" evidence="6">
    <location>
        <begin position="409"/>
        <end position="428"/>
    </location>
</feature>
<feature type="transmembrane region" description="Helical" evidence="6">
    <location>
        <begin position="89"/>
        <end position="112"/>
    </location>
</feature>
<keyword evidence="2" id="KW-1003">Cell membrane</keyword>
<feature type="transmembrane region" description="Helical" evidence="6">
    <location>
        <begin position="163"/>
        <end position="185"/>
    </location>
</feature>
<dbReference type="HOGENOM" id="CLU_040798_1_0_10"/>
<keyword evidence="5 6" id="KW-0472">Membrane</keyword>
<evidence type="ECO:0000256" key="5">
    <source>
        <dbReference type="ARBA" id="ARBA00023136"/>
    </source>
</evidence>
<feature type="transmembrane region" description="Helical" evidence="6">
    <location>
        <begin position="315"/>
        <end position="332"/>
    </location>
</feature>
<evidence type="ECO:0000313" key="7">
    <source>
        <dbReference type="EMBL" id="CBW21978.1"/>
    </source>
</evidence>
<feature type="transmembrane region" description="Helical" evidence="6">
    <location>
        <begin position="132"/>
        <end position="151"/>
    </location>
</feature>
<dbReference type="GO" id="GO:0005886">
    <property type="term" value="C:plasma membrane"/>
    <property type="evidence" value="ECO:0007669"/>
    <property type="project" value="UniProtKB-SubCell"/>
</dbReference>
<gene>
    <name evidence="7" type="ordered locus">BF638R_1439</name>
</gene>
<accession>E1WSP4</accession>
<feature type="transmembrane region" description="Helical" evidence="6">
    <location>
        <begin position="50"/>
        <end position="68"/>
    </location>
</feature>
<keyword evidence="4 6" id="KW-1133">Transmembrane helix</keyword>
<sequence>MSTGQISTDNRRIARNSVYLYLRLGVMTLITLISSRLLLQNLGISDYGVYNVVCGIVLFFSFINGTLTGGTQRYLNFSIGKNHMSYTNAIFRVALTNHLIIACIAFVIIEIIGNILLFTVINVPTERFMQSIWVFQASALSLVMILITVPYQATVIAYERMNIYAVMGVFDAILKLLAAAILIVFNSDNRLIYYGFALLAISIINFYLYKLLCIHKFYICKFKLLWKWRLNKELLSFSGWDSIAWVSGSASFNIINILLNIFLGTIVNAAYGIATQISGLISQLINSFQNAINPQIVKLYAKNENVNLYKLMCNSCKYSCVLVSFFAIPIYLRVEYFLSIWLGDYPNLTPEFARIMIVQSLIIGFTRPIVNSVHATAKLKYPCIFSSLIFLFIIPLAALLLYLKVGPTIVMSINVLPWFLEGMVNMYFVRKYLGVDISTFPNKVILITLMIIAVTWSLTYFISCILPEGLIYSIILIVFSIIIGATSTYVIGFDSDTKRMIKNRLIAFSSR</sequence>
<feature type="transmembrane region" description="Helical" evidence="6">
    <location>
        <begin position="469"/>
        <end position="492"/>
    </location>
</feature>
<dbReference type="PANTHER" id="PTHR30250">
    <property type="entry name" value="PST FAMILY PREDICTED COLANIC ACID TRANSPORTER"/>
    <property type="match status" value="1"/>
</dbReference>
<evidence type="ECO:0000256" key="2">
    <source>
        <dbReference type="ARBA" id="ARBA00022475"/>
    </source>
</evidence>
<evidence type="ECO:0000256" key="6">
    <source>
        <dbReference type="SAM" id="Phobius"/>
    </source>
</evidence>
<feature type="transmembrane region" description="Helical" evidence="6">
    <location>
        <begin position="191"/>
        <end position="209"/>
    </location>
</feature>
<evidence type="ECO:0000256" key="3">
    <source>
        <dbReference type="ARBA" id="ARBA00022692"/>
    </source>
</evidence>
<dbReference type="InterPro" id="IPR050833">
    <property type="entry name" value="Poly_Biosynth_Transport"/>
</dbReference>
<comment type="subcellular location">
    <subcellularLocation>
        <location evidence="1">Cell membrane</location>
        <topology evidence="1">Multi-pass membrane protein</topology>
    </subcellularLocation>
</comment>
<name>E1WSP4_BACF6</name>
<dbReference type="EMBL" id="FQ312004">
    <property type="protein sequence ID" value="CBW21978.1"/>
    <property type="molecule type" value="Genomic_DNA"/>
</dbReference>
<organism evidence="7 8">
    <name type="scientific">Bacteroides fragilis (strain 638R)</name>
    <dbReference type="NCBI Taxonomy" id="862962"/>
    <lineage>
        <taxon>Bacteria</taxon>
        <taxon>Pseudomonadati</taxon>
        <taxon>Bacteroidota</taxon>
        <taxon>Bacteroidia</taxon>
        <taxon>Bacteroidales</taxon>
        <taxon>Bacteroidaceae</taxon>
        <taxon>Bacteroides</taxon>
    </lineage>
</organism>
<reference evidence="7 8" key="1">
    <citation type="journal article" date="2010" name="Microbiology">
        <title>Twenty-eight divergent polysaccharide loci specifying within- and amongst-strain capsule diversity in three strains of Bacteroides fragilis.</title>
        <authorList>
            <person name="Patrick S."/>
            <person name="Blakely G.W."/>
            <person name="Houston S."/>
            <person name="Moore J."/>
            <person name="Abratt V.R."/>
            <person name="Bertalan M."/>
            <person name="Cerdeno-Tarraga A.M."/>
            <person name="Quail M.A."/>
            <person name="Corton N."/>
            <person name="Corton C."/>
            <person name="Bignell A."/>
            <person name="Barron A."/>
            <person name="Clark L."/>
            <person name="Bentley S.D."/>
            <person name="Parkhill J."/>
        </authorList>
    </citation>
    <scope>NUCLEOTIDE SEQUENCE [LARGE SCALE GENOMIC DNA]</scope>
    <source>
        <strain evidence="7 8">638R</strain>
    </source>
</reference>
<feature type="transmembrane region" description="Helical" evidence="6">
    <location>
        <begin position="352"/>
        <end position="370"/>
    </location>
</feature>
<feature type="transmembrane region" description="Helical" evidence="6">
    <location>
        <begin position="20"/>
        <end position="38"/>
    </location>
</feature>
<protein>
    <submittedName>
        <fullName evidence="7">Putative transmembrane protein</fullName>
    </submittedName>
</protein>
<dbReference type="PANTHER" id="PTHR30250:SF26">
    <property type="entry name" value="PSMA PROTEIN"/>
    <property type="match status" value="1"/>
</dbReference>
<feature type="transmembrane region" description="Helical" evidence="6">
    <location>
        <begin position="440"/>
        <end position="463"/>
    </location>
</feature>
<dbReference type="KEGG" id="bfg:BF638R_1439"/>
<evidence type="ECO:0000313" key="8">
    <source>
        <dbReference type="Proteomes" id="UP000008560"/>
    </source>
</evidence>
<dbReference type="AlphaFoldDB" id="E1WSP4"/>